<evidence type="ECO:0000259" key="3">
    <source>
        <dbReference type="PROSITE" id="PS51986"/>
    </source>
</evidence>
<evidence type="ECO:0000313" key="6">
    <source>
        <dbReference type="Proteomes" id="UP000261212"/>
    </source>
</evidence>
<gene>
    <name evidence="5" type="ORF">DW687_00315</name>
</gene>
<dbReference type="PANTHER" id="PTHR42974:SF1">
    <property type="entry name" value="TYPE-3 GLUTAMINE SYNTHETASE"/>
    <property type="match status" value="1"/>
</dbReference>
<organism evidence="5 6">
    <name type="scientific">Anaerofustis stercorihominis</name>
    <dbReference type="NCBI Taxonomy" id="214853"/>
    <lineage>
        <taxon>Bacteria</taxon>
        <taxon>Bacillati</taxon>
        <taxon>Bacillota</taxon>
        <taxon>Clostridia</taxon>
        <taxon>Eubacteriales</taxon>
        <taxon>Eubacteriaceae</taxon>
        <taxon>Anaerofustis</taxon>
    </lineage>
</organism>
<dbReference type="InterPro" id="IPR040577">
    <property type="entry name" value="Gln-synt_C"/>
</dbReference>
<protein>
    <submittedName>
        <fullName evidence="5">Glutamine synthetase type III</fullName>
    </submittedName>
</protein>
<dbReference type="InterPro" id="IPR027303">
    <property type="entry name" value="Gln_synth_gly_rich_site"/>
</dbReference>
<comment type="similarity">
    <text evidence="1 2">Belongs to the glutamine synthetase family.</text>
</comment>
<dbReference type="Pfam" id="PF12437">
    <property type="entry name" value="GSIII_N"/>
    <property type="match status" value="1"/>
</dbReference>
<name>A0A3E3E2T3_9FIRM</name>
<sequence>MDRVASLFGCRVFNDETMQEKLPNDTYKILKKTIEEGEALDITIANAVAHAMKEWALENGCTHYTHWFQPMTSLTAEKHDAFIEPAGDNVVIRLSGKDLLQDEPDASSFPSGGLRATNEARGYTVWDPTSYAFIKDNTLCIPAIFCSYNGEVLDKKAPLLKSIEAISDQVVRLLKLLGKECSGADPSVGAEQEYFIISEEMYRNRPDLIYTGRTLFGAPTPKGQEMDDHYFAPIKGPIMKYMQDLDETLWELGITAKTRHNEVAPAQHELAPVYTSTNIACDQNQVMMEIMKKVAKKHGLVCLLHEKPFEGINGSGKHNNWSLTTKEGENLLSPGNDPKQNMQFLLVLAAVVKAVDEHQDLLRISVASAGNDHRLGANEAPPAIISIFLGDDLKGVVDAIISDNDYKSEGKTKFNLGATVLPDLTKDTTDRNRTSPFAFTGNKFEFRMVGSQDSVACSNMMLNTIVADAFCEFADVLEKDNSDEAIKKLIKDTFTKHQRIIFNGDGYSDEWVVEAEKRKLLNLKTCAEAIPYYKREENISLFEKHKVLTKEEVESRTEVLLEDYSNVISIEAKACLDMAKASILPSCVSYVKEVAETLAVKKDVCPAADSTVEEDTVMKVSSLNASLYKAIATLEEGLKKAENIEDVQERAMSFRKDVFENMEEVRKYADELETIVDRDFWPYPTYGEILFSVK</sequence>
<dbReference type="Pfam" id="PF00120">
    <property type="entry name" value="Gln-synt_C"/>
    <property type="match status" value="1"/>
</dbReference>
<dbReference type="PROSITE" id="PS51987">
    <property type="entry name" value="GS_CATALYTIC"/>
    <property type="match status" value="1"/>
</dbReference>
<proteinExistence type="inferred from homology"/>
<dbReference type="SMART" id="SM01230">
    <property type="entry name" value="Gln-synt_C"/>
    <property type="match status" value="1"/>
</dbReference>
<dbReference type="PROSITE" id="PS51986">
    <property type="entry name" value="GS_BETA_GRASP"/>
    <property type="match status" value="1"/>
</dbReference>
<dbReference type="Gene3D" id="3.30.590.10">
    <property type="entry name" value="Glutamine synthetase/guanido kinase, catalytic domain"/>
    <property type="match status" value="1"/>
</dbReference>
<accession>A0A3E3E2T3</accession>
<dbReference type="Pfam" id="PF18318">
    <property type="entry name" value="Gln-synt_C-ter"/>
    <property type="match status" value="1"/>
</dbReference>
<dbReference type="Gene3D" id="1.20.120.1560">
    <property type="match status" value="1"/>
</dbReference>
<evidence type="ECO:0000313" key="5">
    <source>
        <dbReference type="EMBL" id="RGD75871.1"/>
    </source>
</evidence>
<dbReference type="RefSeq" id="WP_117530965.1">
    <property type="nucleotide sequence ID" value="NZ_QUSM01000001.1"/>
</dbReference>
<dbReference type="SUPFAM" id="SSF55931">
    <property type="entry name" value="Glutamine synthetase/guanido kinase"/>
    <property type="match status" value="1"/>
</dbReference>
<feature type="domain" description="GS catalytic" evidence="4">
    <location>
        <begin position="155"/>
        <end position="583"/>
    </location>
</feature>
<dbReference type="InterPro" id="IPR008146">
    <property type="entry name" value="Gln_synth_cat_dom"/>
</dbReference>
<dbReference type="Proteomes" id="UP000261212">
    <property type="component" value="Unassembled WGS sequence"/>
</dbReference>
<dbReference type="InterPro" id="IPR052725">
    <property type="entry name" value="GS_Type-3"/>
</dbReference>
<comment type="caution">
    <text evidence="5">The sequence shown here is derived from an EMBL/GenBank/DDBJ whole genome shotgun (WGS) entry which is preliminary data.</text>
</comment>
<evidence type="ECO:0000259" key="4">
    <source>
        <dbReference type="PROSITE" id="PS51987"/>
    </source>
</evidence>
<dbReference type="GO" id="GO:0004356">
    <property type="term" value="F:glutamine synthetase activity"/>
    <property type="evidence" value="ECO:0007669"/>
    <property type="project" value="InterPro"/>
</dbReference>
<dbReference type="InterPro" id="IPR014746">
    <property type="entry name" value="Gln_synth/guanido_kin_cat_dom"/>
</dbReference>
<evidence type="ECO:0000256" key="1">
    <source>
        <dbReference type="PROSITE-ProRule" id="PRU01330"/>
    </source>
</evidence>
<dbReference type="InterPro" id="IPR008147">
    <property type="entry name" value="Gln_synt_N"/>
</dbReference>
<feature type="domain" description="GS beta-grasp" evidence="3">
    <location>
        <begin position="62"/>
        <end position="150"/>
    </location>
</feature>
<reference evidence="5 6" key="1">
    <citation type="submission" date="2018-08" db="EMBL/GenBank/DDBJ databases">
        <title>A genome reference for cultivated species of the human gut microbiota.</title>
        <authorList>
            <person name="Zou Y."/>
            <person name="Xue W."/>
            <person name="Luo G."/>
        </authorList>
    </citation>
    <scope>NUCLEOTIDE SEQUENCE [LARGE SCALE GENOMIC DNA]</scope>
    <source>
        <strain evidence="5 6">AM25-6</strain>
    </source>
</reference>
<evidence type="ECO:0000256" key="2">
    <source>
        <dbReference type="RuleBase" id="RU000384"/>
    </source>
</evidence>
<dbReference type="PANTHER" id="PTHR42974">
    <property type="entry name" value="GLUTAMINE SYNTHETASE"/>
    <property type="match status" value="1"/>
</dbReference>
<dbReference type="GO" id="GO:0006542">
    <property type="term" value="P:glutamine biosynthetic process"/>
    <property type="evidence" value="ECO:0007669"/>
    <property type="project" value="InterPro"/>
</dbReference>
<dbReference type="AlphaFoldDB" id="A0A3E3E2T3"/>
<dbReference type="EMBL" id="QUSM01000001">
    <property type="protein sequence ID" value="RGD75871.1"/>
    <property type="molecule type" value="Genomic_DNA"/>
</dbReference>
<dbReference type="InterPro" id="IPR022147">
    <property type="entry name" value="GSIII_N"/>
</dbReference>
<dbReference type="PROSITE" id="PS00181">
    <property type="entry name" value="GLNA_ATP"/>
    <property type="match status" value="1"/>
</dbReference>